<name>A0A822XTC1_NELNU</name>
<dbReference type="EMBL" id="DUZY01000001">
    <property type="protein sequence ID" value="DAD22065.1"/>
    <property type="molecule type" value="Genomic_DNA"/>
</dbReference>
<gene>
    <name evidence="1" type="ORF">HUJ06_023528</name>
</gene>
<sequence>MLNALAGTGVEVMVGVTNGEALRIGESPSTAGLHQCHLTAVVPRIDAGTILEQQRINFVMAFGGSKMERGIKATEGAVLGEA</sequence>
<evidence type="ECO:0000313" key="1">
    <source>
        <dbReference type="EMBL" id="DAD22065.1"/>
    </source>
</evidence>
<organism evidence="1 2">
    <name type="scientific">Nelumbo nucifera</name>
    <name type="common">Sacred lotus</name>
    <dbReference type="NCBI Taxonomy" id="4432"/>
    <lineage>
        <taxon>Eukaryota</taxon>
        <taxon>Viridiplantae</taxon>
        <taxon>Streptophyta</taxon>
        <taxon>Embryophyta</taxon>
        <taxon>Tracheophyta</taxon>
        <taxon>Spermatophyta</taxon>
        <taxon>Magnoliopsida</taxon>
        <taxon>Proteales</taxon>
        <taxon>Nelumbonaceae</taxon>
        <taxon>Nelumbo</taxon>
    </lineage>
</organism>
<comment type="caution">
    <text evidence="1">The sequence shown here is derived from an EMBL/GenBank/DDBJ whole genome shotgun (WGS) entry which is preliminary data.</text>
</comment>
<keyword evidence="2" id="KW-1185">Reference proteome</keyword>
<dbReference type="AlphaFoldDB" id="A0A822XTC1"/>
<dbReference type="Proteomes" id="UP000607653">
    <property type="component" value="Unassembled WGS sequence"/>
</dbReference>
<reference evidence="1 2" key="1">
    <citation type="journal article" date="2020" name="Mol. Biol. Evol.">
        <title>Distinct Expression and Methylation Patterns for Genes with Different Fates following a Single Whole-Genome Duplication in Flowering Plants.</title>
        <authorList>
            <person name="Shi T."/>
            <person name="Rahmani R.S."/>
            <person name="Gugger P.F."/>
            <person name="Wang M."/>
            <person name="Li H."/>
            <person name="Zhang Y."/>
            <person name="Li Z."/>
            <person name="Wang Q."/>
            <person name="Van de Peer Y."/>
            <person name="Marchal K."/>
            <person name="Chen J."/>
        </authorList>
    </citation>
    <scope>NUCLEOTIDE SEQUENCE [LARGE SCALE GENOMIC DNA]</scope>
    <source>
        <tissue evidence="1">Leaf</tissue>
    </source>
</reference>
<protein>
    <submittedName>
        <fullName evidence="1">Uncharacterized protein</fullName>
    </submittedName>
</protein>
<accession>A0A822XTC1</accession>
<proteinExistence type="predicted"/>
<evidence type="ECO:0000313" key="2">
    <source>
        <dbReference type="Proteomes" id="UP000607653"/>
    </source>
</evidence>